<dbReference type="InterPro" id="IPR024425">
    <property type="entry name" value="LiaF-like_C"/>
</dbReference>
<gene>
    <name evidence="3" type="ORF">DEX24_02135</name>
</gene>
<dbReference type="OrthoDB" id="2351415at2"/>
<protein>
    <recommendedName>
        <fullName evidence="2">Cell wall-active antibiotics response LiaF-like C-terminal domain-containing protein</fullName>
    </recommendedName>
</protein>
<dbReference type="EMBL" id="QFVR01000002">
    <property type="protein sequence ID" value="PWI26585.1"/>
    <property type="molecule type" value="Genomic_DNA"/>
</dbReference>
<dbReference type="Pfam" id="PF09922">
    <property type="entry name" value="LiaF-like_C"/>
    <property type="match status" value="1"/>
</dbReference>
<name>A0A2U3AQ50_9BACL</name>
<evidence type="ECO:0000256" key="1">
    <source>
        <dbReference type="SAM" id="Phobius"/>
    </source>
</evidence>
<evidence type="ECO:0000259" key="2">
    <source>
        <dbReference type="Pfam" id="PF09922"/>
    </source>
</evidence>
<dbReference type="GO" id="GO:0016020">
    <property type="term" value="C:membrane"/>
    <property type="evidence" value="ECO:0007669"/>
    <property type="project" value="InterPro"/>
</dbReference>
<evidence type="ECO:0000313" key="4">
    <source>
        <dbReference type="Proteomes" id="UP000245938"/>
    </source>
</evidence>
<sequence>MIGGILMKNISTNTVTSLLLLAITLIVIEGFIFGNAMAIFALVGVYIVYLAIKKQRKQLFWVGVIMLFIALLSMWSLRLLLILTLVYILWKMKQGSPVQININNFQKNSEGSKTNKLIVFDDPQSDTYTWQDVHVQNFVGEAAVDTTSTILPKGTSFISIRQVFGKIVITVPYEVPVRIHYNTMVGEAKIMGESYSRLWNDRIALRDGYVDGQLPERELVIIASSFFGDLEVTRK</sequence>
<proteinExistence type="predicted"/>
<feature type="transmembrane region" description="Helical" evidence="1">
    <location>
        <begin position="20"/>
        <end position="52"/>
    </location>
</feature>
<keyword evidence="4" id="KW-1185">Reference proteome</keyword>
<comment type="caution">
    <text evidence="3">The sequence shown here is derived from an EMBL/GenBank/DDBJ whole genome shotgun (WGS) entry which is preliminary data.</text>
</comment>
<dbReference type="PIRSF" id="PIRSF031509">
    <property type="entry name" value="Cell_wall_LiaF/YvqF"/>
    <property type="match status" value="1"/>
</dbReference>
<dbReference type="Proteomes" id="UP000245938">
    <property type="component" value="Unassembled WGS sequence"/>
</dbReference>
<keyword evidence="1" id="KW-1133">Transmembrane helix</keyword>
<feature type="domain" description="Cell wall-active antibiotics response LiaF-like C-terminal" evidence="2">
    <location>
        <begin position="124"/>
        <end position="232"/>
    </location>
</feature>
<evidence type="ECO:0000313" key="3">
    <source>
        <dbReference type="EMBL" id="PWI26585.1"/>
    </source>
</evidence>
<dbReference type="AlphaFoldDB" id="A0A2U3AQ50"/>
<feature type="transmembrane region" description="Helical" evidence="1">
    <location>
        <begin position="59"/>
        <end position="90"/>
    </location>
</feature>
<dbReference type="InterPro" id="IPR016975">
    <property type="entry name" value="Cell_wall_LiaF"/>
</dbReference>
<keyword evidence="1" id="KW-0812">Transmembrane</keyword>
<dbReference type="NCBIfam" id="NF040535">
    <property type="entry name" value="LiaF_C_term"/>
    <property type="match status" value="1"/>
</dbReference>
<keyword evidence="1" id="KW-0472">Membrane</keyword>
<organism evidence="3 4">
    <name type="scientific">Kurthia sibirica</name>
    <dbReference type="NCBI Taxonomy" id="202750"/>
    <lineage>
        <taxon>Bacteria</taxon>
        <taxon>Bacillati</taxon>
        <taxon>Bacillota</taxon>
        <taxon>Bacilli</taxon>
        <taxon>Bacillales</taxon>
        <taxon>Caryophanaceae</taxon>
        <taxon>Kurthia</taxon>
    </lineage>
</organism>
<accession>A0A2U3AQ50</accession>
<dbReference type="InterPro" id="IPR047793">
    <property type="entry name" value="LiaF_C"/>
</dbReference>
<reference evidence="3 4" key="1">
    <citation type="submission" date="2018-05" db="EMBL/GenBank/DDBJ databases">
        <title>Kurthia sibirica genome sequence.</title>
        <authorList>
            <person name="Maclea K.S."/>
            <person name="Goen A.E."/>
        </authorList>
    </citation>
    <scope>NUCLEOTIDE SEQUENCE [LARGE SCALE GENOMIC DNA]</scope>
    <source>
        <strain evidence="3 4">ATCC 49154</strain>
    </source>
</reference>